<sequence>MSLDPREMADDYVLGLMEPLEAAGFEARMEREPALARAVAQARDRLLPLDLSAPEAALPPGFAERVRAAIAAEPPAPTAANLPGLPARRWAPALAACAGLLAGLVLGWQRPEPEPLVIAVLLDDQGVPQAMVEDYGDDTAQVRFLADVAVPPDRTMQVWTLPSAEMGPVSLGILTEAAATRLEGPPLPRPAGRQLYEITLEPLGGSPTGRPTGPILGKGLAALQDG</sequence>
<dbReference type="EMBL" id="PZKG01000040">
    <property type="protein sequence ID" value="PTE21746.1"/>
    <property type="molecule type" value="Genomic_DNA"/>
</dbReference>
<feature type="region of interest" description="Disordered" evidence="1">
    <location>
        <begin position="202"/>
        <end position="226"/>
    </location>
</feature>
<accession>A0A2T4JV40</accession>
<comment type="caution">
    <text evidence="3">The sequence shown here is derived from an EMBL/GenBank/DDBJ whole genome shotgun (WGS) entry which is preliminary data.</text>
</comment>
<dbReference type="GO" id="GO:0005886">
    <property type="term" value="C:plasma membrane"/>
    <property type="evidence" value="ECO:0007669"/>
    <property type="project" value="InterPro"/>
</dbReference>
<dbReference type="PANTHER" id="PTHR37461:SF1">
    <property type="entry name" value="ANTI-SIGMA-K FACTOR RSKA"/>
    <property type="match status" value="1"/>
</dbReference>
<dbReference type="RefSeq" id="WP_107663912.1">
    <property type="nucleotide sequence ID" value="NZ_PZKG01000040.1"/>
</dbReference>
<name>A0A2T4JV40_9RHOB</name>
<dbReference type="GO" id="GO:0006417">
    <property type="term" value="P:regulation of translation"/>
    <property type="evidence" value="ECO:0007669"/>
    <property type="project" value="TreeGrafter"/>
</dbReference>
<feature type="domain" description="Anti-sigma K factor RskA C-terminal" evidence="2">
    <location>
        <begin position="94"/>
        <end position="215"/>
    </location>
</feature>
<dbReference type="InterPro" id="IPR018764">
    <property type="entry name" value="RskA_C"/>
</dbReference>
<dbReference type="Proteomes" id="UP000241010">
    <property type="component" value="Unassembled WGS sequence"/>
</dbReference>
<keyword evidence="4" id="KW-1185">Reference proteome</keyword>
<dbReference type="Pfam" id="PF10099">
    <property type="entry name" value="RskA_C"/>
    <property type="match status" value="1"/>
</dbReference>
<evidence type="ECO:0000259" key="2">
    <source>
        <dbReference type="Pfam" id="PF10099"/>
    </source>
</evidence>
<protein>
    <submittedName>
        <fullName evidence="3">Anti-sigma factor</fullName>
    </submittedName>
</protein>
<dbReference type="AlphaFoldDB" id="A0A2T4JV40"/>
<evidence type="ECO:0000256" key="1">
    <source>
        <dbReference type="SAM" id="MobiDB-lite"/>
    </source>
</evidence>
<proteinExistence type="predicted"/>
<reference evidence="3 4" key="1">
    <citation type="submission" date="2018-03" db="EMBL/GenBank/DDBJ databases">
        <title>Cereibacter changlensis.</title>
        <authorList>
            <person name="Meyer T.E."/>
            <person name="Miller S."/>
            <person name="Lodha T."/>
            <person name="Gandham S."/>
            <person name="Chintalapati S."/>
            <person name="Chintalapati V.R."/>
        </authorList>
    </citation>
    <scope>NUCLEOTIDE SEQUENCE [LARGE SCALE GENOMIC DNA]</scope>
    <source>
        <strain evidence="3 4">JA139</strain>
    </source>
</reference>
<dbReference type="GO" id="GO:0016989">
    <property type="term" value="F:sigma factor antagonist activity"/>
    <property type="evidence" value="ECO:0007669"/>
    <property type="project" value="TreeGrafter"/>
</dbReference>
<dbReference type="InterPro" id="IPR051474">
    <property type="entry name" value="Anti-sigma-K/W_factor"/>
</dbReference>
<evidence type="ECO:0000313" key="3">
    <source>
        <dbReference type="EMBL" id="PTE21746.1"/>
    </source>
</evidence>
<dbReference type="OrthoDB" id="9816387at2"/>
<dbReference type="PANTHER" id="PTHR37461">
    <property type="entry name" value="ANTI-SIGMA-K FACTOR RSKA"/>
    <property type="match status" value="1"/>
</dbReference>
<evidence type="ECO:0000313" key="4">
    <source>
        <dbReference type="Proteomes" id="UP000241010"/>
    </source>
</evidence>
<gene>
    <name evidence="3" type="ORF">C5F48_10755</name>
</gene>
<organism evidence="3 4">
    <name type="scientific">Cereibacter changlensis JA139</name>
    <dbReference type="NCBI Taxonomy" id="1188249"/>
    <lineage>
        <taxon>Bacteria</taxon>
        <taxon>Pseudomonadati</taxon>
        <taxon>Pseudomonadota</taxon>
        <taxon>Alphaproteobacteria</taxon>
        <taxon>Rhodobacterales</taxon>
        <taxon>Paracoccaceae</taxon>
        <taxon>Cereibacter</taxon>
    </lineage>
</organism>